<feature type="compositionally biased region" description="Polar residues" evidence="1">
    <location>
        <begin position="96"/>
        <end position="105"/>
    </location>
</feature>
<dbReference type="Proteomes" id="UP000299102">
    <property type="component" value="Unassembled WGS sequence"/>
</dbReference>
<comment type="caution">
    <text evidence="2">The sequence shown here is derived from an EMBL/GenBank/DDBJ whole genome shotgun (WGS) entry which is preliminary data.</text>
</comment>
<feature type="compositionally biased region" description="Basic and acidic residues" evidence="1">
    <location>
        <begin position="109"/>
        <end position="118"/>
    </location>
</feature>
<accession>A0A4C1UJT7</accession>
<evidence type="ECO:0000313" key="2">
    <source>
        <dbReference type="EMBL" id="GBP26589.1"/>
    </source>
</evidence>
<evidence type="ECO:0000313" key="3">
    <source>
        <dbReference type="Proteomes" id="UP000299102"/>
    </source>
</evidence>
<keyword evidence="3" id="KW-1185">Reference proteome</keyword>
<name>A0A4C1UJT7_EUMVA</name>
<protein>
    <submittedName>
        <fullName evidence="2">Uncharacterized protein</fullName>
    </submittedName>
</protein>
<dbReference type="EMBL" id="BGZK01000182">
    <property type="protein sequence ID" value="GBP26589.1"/>
    <property type="molecule type" value="Genomic_DNA"/>
</dbReference>
<proteinExistence type="predicted"/>
<feature type="region of interest" description="Disordered" evidence="1">
    <location>
        <begin position="96"/>
        <end position="118"/>
    </location>
</feature>
<sequence length="136" mass="15492">MLQRCDIRAITRQGLALCVYAAETTKGSMTETAIDPGKEKRQTEEGVPRNFAYRSPRRHEAYKKKTKWRIFLLCQSKTVIRQEYYTRLDLVISRPTSADNLNNGAPLQRPHDNDGERRQCTAQPLMVARDAPAAVA</sequence>
<evidence type="ECO:0000256" key="1">
    <source>
        <dbReference type="SAM" id="MobiDB-lite"/>
    </source>
</evidence>
<organism evidence="2 3">
    <name type="scientific">Eumeta variegata</name>
    <name type="common">Bagworm moth</name>
    <name type="synonym">Eumeta japonica</name>
    <dbReference type="NCBI Taxonomy" id="151549"/>
    <lineage>
        <taxon>Eukaryota</taxon>
        <taxon>Metazoa</taxon>
        <taxon>Ecdysozoa</taxon>
        <taxon>Arthropoda</taxon>
        <taxon>Hexapoda</taxon>
        <taxon>Insecta</taxon>
        <taxon>Pterygota</taxon>
        <taxon>Neoptera</taxon>
        <taxon>Endopterygota</taxon>
        <taxon>Lepidoptera</taxon>
        <taxon>Glossata</taxon>
        <taxon>Ditrysia</taxon>
        <taxon>Tineoidea</taxon>
        <taxon>Psychidae</taxon>
        <taxon>Oiketicinae</taxon>
        <taxon>Eumeta</taxon>
    </lineage>
</organism>
<dbReference type="AlphaFoldDB" id="A0A4C1UJT7"/>
<reference evidence="2 3" key="1">
    <citation type="journal article" date="2019" name="Commun. Biol.">
        <title>The bagworm genome reveals a unique fibroin gene that provides high tensile strength.</title>
        <authorList>
            <person name="Kono N."/>
            <person name="Nakamura H."/>
            <person name="Ohtoshi R."/>
            <person name="Tomita M."/>
            <person name="Numata K."/>
            <person name="Arakawa K."/>
        </authorList>
    </citation>
    <scope>NUCLEOTIDE SEQUENCE [LARGE SCALE GENOMIC DNA]</scope>
</reference>
<gene>
    <name evidence="2" type="ORF">EVAR_18226_1</name>
</gene>